<dbReference type="PROSITE" id="PS51257">
    <property type="entry name" value="PROKAR_LIPOPROTEIN"/>
    <property type="match status" value="1"/>
</dbReference>
<comment type="caution">
    <text evidence="5">The sequence shown here is derived from an EMBL/GenBank/DDBJ whole genome shotgun (WGS) entry which is preliminary data.</text>
</comment>
<feature type="signal peptide" evidence="3">
    <location>
        <begin position="1"/>
        <end position="22"/>
    </location>
</feature>
<gene>
    <name evidence="5" type="ORF">IAA53_07750</name>
</gene>
<reference evidence="5" key="2">
    <citation type="journal article" date="2021" name="PeerJ">
        <title>Extensive microbial diversity within the chicken gut microbiome revealed by metagenomics and culture.</title>
        <authorList>
            <person name="Gilroy R."/>
            <person name="Ravi A."/>
            <person name="Getino M."/>
            <person name="Pursley I."/>
            <person name="Horton D.L."/>
            <person name="Alikhan N.F."/>
            <person name="Baker D."/>
            <person name="Gharbi K."/>
            <person name="Hall N."/>
            <person name="Watson M."/>
            <person name="Adriaenssens E.M."/>
            <person name="Foster-Nyarko E."/>
            <person name="Jarju S."/>
            <person name="Secka A."/>
            <person name="Antonio M."/>
            <person name="Oren A."/>
            <person name="Chaudhuri R.R."/>
            <person name="La Ragione R."/>
            <person name="Hildebrand F."/>
            <person name="Pallen M.J."/>
        </authorList>
    </citation>
    <scope>NUCLEOTIDE SEQUENCE</scope>
    <source>
        <strain evidence="5">ChiBcec15-4380</strain>
    </source>
</reference>
<dbReference type="AlphaFoldDB" id="A0A9D1DI83"/>
<evidence type="ECO:0000313" key="6">
    <source>
        <dbReference type="Proteomes" id="UP000824239"/>
    </source>
</evidence>
<evidence type="ECO:0000256" key="1">
    <source>
        <dbReference type="ARBA" id="ARBA00008814"/>
    </source>
</evidence>
<dbReference type="InterPro" id="IPR050902">
    <property type="entry name" value="ABC_Transporter_SBP"/>
</dbReference>
<evidence type="ECO:0000256" key="2">
    <source>
        <dbReference type="SAM" id="MobiDB-lite"/>
    </source>
</evidence>
<dbReference type="PROSITE" id="PS50983">
    <property type="entry name" value="FE_B12_PBP"/>
    <property type="match status" value="1"/>
</dbReference>
<feature type="chain" id="PRO_5038693040" evidence="3">
    <location>
        <begin position="23"/>
        <end position="368"/>
    </location>
</feature>
<comment type="similarity">
    <text evidence="1">Belongs to the bacterial solute-binding protein 8 family.</text>
</comment>
<name>A0A9D1DI83_9FIRM</name>
<dbReference type="Pfam" id="PF01497">
    <property type="entry name" value="Peripla_BP_2"/>
    <property type="match status" value="1"/>
</dbReference>
<sequence length="368" mass="39756">MKRTISLLLALALCLGLAACTASTTNEPNTDQTAATQPEQIESNASQTTDSAPTDEDDAEPETVAEPSDDYYPVTISNYDYAGNVVEYTYEKAPERVICVYQGCIELMIALGLEDHVIASYGLDNEVKDEWKAGFEKMHYDESVFAPDKETVTMLEPDMIFSWTSYFGEKKLGDVYGWHDKGVATYIAGNSGAAPDRTLENEYTDILNIGKIFHVEDKAEALVEEMKAAVADTLAAVEGQDSVTVAVVEPLGGSISNYGANSLAGDMVTQLGGTLVKPEGNEMGKEDLVTLDPDVIFVVYMAYSGDDPETVMANQLAVIQDDPALASLSAVANNRVHLIMLGDMYASGPRTIDGIRTFAQGMYPDLLS</sequence>
<accession>A0A9D1DI83</accession>
<organism evidence="5 6">
    <name type="scientific">Candidatus Avoscillospira avicola</name>
    <dbReference type="NCBI Taxonomy" id="2840706"/>
    <lineage>
        <taxon>Bacteria</taxon>
        <taxon>Bacillati</taxon>
        <taxon>Bacillota</taxon>
        <taxon>Clostridia</taxon>
        <taxon>Eubacteriales</taxon>
        <taxon>Oscillospiraceae</taxon>
        <taxon>Oscillospiraceae incertae sedis</taxon>
        <taxon>Candidatus Avoscillospira</taxon>
    </lineage>
</organism>
<dbReference type="PANTHER" id="PTHR30535:SF34">
    <property type="entry name" value="MOLYBDATE-BINDING PROTEIN MOLA"/>
    <property type="match status" value="1"/>
</dbReference>
<feature type="region of interest" description="Disordered" evidence="2">
    <location>
        <begin position="24"/>
        <end position="69"/>
    </location>
</feature>
<feature type="compositionally biased region" description="Polar residues" evidence="2">
    <location>
        <begin position="26"/>
        <end position="52"/>
    </location>
</feature>
<dbReference type="EMBL" id="DVHE01000058">
    <property type="protein sequence ID" value="HIR51164.1"/>
    <property type="molecule type" value="Genomic_DNA"/>
</dbReference>
<dbReference type="PANTHER" id="PTHR30535">
    <property type="entry name" value="VITAMIN B12-BINDING PROTEIN"/>
    <property type="match status" value="1"/>
</dbReference>
<feature type="compositionally biased region" description="Acidic residues" evidence="2">
    <location>
        <begin position="53"/>
        <end position="69"/>
    </location>
</feature>
<dbReference type="Gene3D" id="3.40.50.1980">
    <property type="entry name" value="Nitrogenase molybdenum iron protein domain"/>
    <property type="match status" value="2"/>
</dbReference>
<feature type="domain" description="Fe/B12 periplasmic-binding" evidence="4">
    <location>
        <begin position="96"/>
        <end position="366"/>
    </location>
</feature>
<protein>
    <submittedName>
        <fullName evidence="5">ABC transporter substrate-binding protein</fullName>
    </submittedName>
</protein>
<evidence type="ECO:0000259" key="4">
    <source>
        <dbReference type="PROSITE" id="PS50983"/>
    </source>
</evidence>
<proteinExistence type="inferred from homology"/>
<reference evidence="5" key="1">
    <citation type="submission" date="2020-10" db="EMBL/GenBank/DDBJ databases">
        <authorList>
            <person name="Gilroy R."/>
        </authorList>
    </citation>
    <scope>NUCLEOTIDE SEQUENCE</scope>
    <source>
        <strain evidence="5">ChiBcec15-4380</strain>
    </source>
</reference>
<evidence type="ECO:0000256" key="3">
    <source>
        <dbReference type="SAM" id="SignalP"/>
    </source>
</evidence>
<dbReference type="SUPFAM" id="SSF53807">
    <property type="entry name" value="Helical backbone' metal receptor"/>
    <property type="match status" value="1"/>
</dbReference>
<dbReference type="InterPro" id="IPR002491">
    <property type="entry name" value="ABC_transptr_periplasmic_BD"/>
</dbReference>
<evidence type="ECO:0000313" key="5">
    <source>
        <dbReference type="EMBL" id="HIR51164.1"/>
    </source>
</evidence>
<dbReference type="Proteomes" id="UP000824239">
    <property type="component" value="Unassembled WGS sequence"/>
</dbReference>
<keyword evidence="3" id="KW-0732">Signal</keyword>